<protein>
    <submittedName>
        <fullName evidence="2">Uncharacterized protein</fullName>
    </submittedName>
</protein>
<keyword evidence="3" id="KW-1185">Reference proteome</keyword>
<evidence type="ECO:0000313" key="3">
    <source>
        <dbReference type="Proteomes" id="UP000469440"/>
    </source>
</evidence>
<sequence length="164" mass="18078">MRITEYEVKVDGQHIGSTPIDEQAVNAAKAYAAEKGTDVSVTAFIDDGRTREINVHPDGTIDRLWEKSGTTITPGSTYTNHNGSDYLCKSIPDDNSAEMVRIKDGWTLVAHGIQKYADGTIEWDYSTGGHWVKTSLEAKLQTAKQEMKAAGPKQHSRVRQAERG</sequence>
<comment type="caution">
    <text evidence="2">The sequence shown here is derived from an EMBL/GenBank/DDBJ whole genome shotgun (WGS) entry which is preliminary data.</text>
</comment>
<reference evidence="2 3" key="1">
    <citation type="submission" date="2019-09" db="EMBL/GenBank/DDBJ databases">
        <title>Genome sequence of Clostridium sp. EA1.</title>
        <authorList>
            <person name="Poehlein A."/>
            <person name="Bengelsdorf F.R."/>
            <person name="Daniel R."/>
        </authorList>
    </citation>
    <scope>NUCLEOTIDE SEQUENCE [LARGE SCALE GENOMIC DNA]</scope>
    <source>
        <strain evidence="2 3">EA1</strain>
    </source>
</reference>
<evidence type="ECO:0000313" key="2">
    <source>
        <dbReference type="EMBL" id="MVB10439.1"/>
    </source>
</evidence>
<name>A0A6N8HXM3_9FIRM</name>
<organism evidence="2 3">
    <name type="scientific">Caproicibacter fermentans</name>
    <dbReference type="NCBI Taxonomy" id="2576756"/>
    <lineage>
        <taxon>Bacteria</taxon>
        <taxon>Bacillati</taxon>
        <taxon>Bacillota</taxon>
        <taxon>Clostridia</taxon>
        <taxon>Eubacteriales</taxon>
        <taxon>Acutalibacteraceae</taxon>
        <taxon>Caproicibacter</taxon>
    </lineage>
</organism>
<dbReference type="Proteomes" id="UP000469440">
    <property type="component" value="Unassembled WGS sequence"/>
</dbReference>
<dbReference type="RefSeq" id="WP_156990058.1">
    <property type="nucleotide sequence ID" value="NZ_VWXL01000029.1"/>
</dbReference>
<dbReference type="OrthoDB" id="1862120at2"/>
<gene>
    <name evidence="2" type="ORF">CAFE_11280</name>
</gene>
<evidence type="ECO:0000256" key="1">
    <source>
        <dbReference type="SAM" id="MobiDB-lite"/>
    </source>
</evidence>
<accession>A0A6N8HXM3</accession>
<proteinExistence type="predicted"/>
<dbReference type="EMBL" id="VWXL01000029">
    <property type="protein sequence ID" value="MVB10439.1"/>
    <property type="molecule type" value="Genomic_DNA"/>
</dbReference>
<feature type="region of interest" description="Disordered" evidence="1">
    <location>
        <begin position="145"/>
        <end position="164"/>
    </location>
</feature>
<dbReference type="AlphaFoldDB" id="A0A6N8HXM3"/>